<dbReference type="InterPro" id="IPR036397">
    <property type="entry name" value="RNaseH_sf"/>
</dbReference>
<evidence type="ECO:0000256" key="5">
    <source>
        <dbReference type="ARBA" id="ARBA00070964"/>
    </source>
</evidence>
<evidence type="ECO:0000256" key="1">
    <source>
        <dbReference type="ARBA" id="ARBA00009921"/>
    </source>
</evidence>
<reference evidence="8 9" key="1">
    <citation type="submission" date="2017-04" db="EMBL/GenBank/DDBJ databases">
        <authorList>
            <person name="Afonso C.L."/>
            <person name="Miller P.J."/>
            <person name="Scott M.A."/>
            <person name="Spackman E."/>
            <person name="Goraichik I."/>
            <person name="Dimitrov K.M."/>
            <person name="Suarez D.L."/>
            <person name="Swayne D.E."/>
        </authorList>
    </citation>
    <scope>NUCLEOTIDE SEQUENCE [LARGE SCALE GENOMIC DNA]</scope>
    <source>
        <strain evidence="8 9">VK13</strain>
    </source>
</reference>
<dbReference type="NCBIfam" id="NF003765">
    <property type="entry name" value="PRK05359.1"/>
    <property type="match status" value="1"/>
</dbReference>
<keyword evidence="3 6" id="KW-0378">Hydrolase</keyword>
<comment type="function">
    <text evidence="6">3'-to-5' exoribonuclease specific for small oligoribonucleotides.</text>
</comment>
<dbReference type="CDD" id="cd06135">
    <property type="entry name" value="Orn"/>
    <property type="match status" value="1"/>
</dbReference>
<accession>A0A1W1YBN0</accession>
<dbReference type="STRING" id="1938817.SAMN06296008_102225"/>
<dbReference type="InterPro" id="IPR022894">
    <property type="entry name" value="Oligoribonuclease"/>
</dbReference>
<comment type="subcellular location">
    <subcellularLocation>
        <location evidence="6">Cytoplasm</location>
    </subcellularLocation>
</comment>
<dbReference type="Proteomes" id="UP000192708">
    <property type="component" value="Unassembled WGS sequence"/>
</dbReference>
<dbReference type="EC" id="3.1.-.-" evidence="6"/>
<evidence type="ECO:0000313" key="8">
    <source>
        <dbReference type="EMBL" id="SMC33582.1"/>
    </source>
</evidence>
<dbReference type="EMBL" id="FWXJ01000002">
    <property type="protein sequence ID" value="SMC33582.1"/>
    <property type="molecule type" value="Genomic_DNA"/>
</dbReference>
<organism evidence="8 9">
    <name type="scientific">Polynucleobacter kasalickyi</name>
    <dbReference type="NCBI Taxonomy" id="1938817"/>
    <lineage>
        <taxon>Bacteria</taxon>
        <taxon>Pseudomonadati</taxon>
        <taxon>Pseudomonadota</taxon>
        <taxon>Betaproteobacteria</taxon>
        <taxon>Burkholderiales</taxon>
        <taxon>Burkholderiaceae</taxon>
        <taxon>Polynucleobacter</taxon>
    </lineage>
</organism>
<dbReference type="FunFam" id="3.30.420.10:FF:000003">
    <property type="entry name" value="Oligoribonuclease"/>
    <property type="match status" value="1"/>
</dbReference>
<evidence type="ECO:0000259" key="7">
    <source>
        <dbReference type="SMART" id="SM00479"/>
    </source>
</evidence>
<evidence type="ECO:0000313" key="9">
    <source>
        <dbReference type="Proteomes" id="UP000192708"/>
    </source>
</evidence>
<dbReference type="InterPro" id="IPR013520">
    <property type="entry name" value="Ribonucl_H"/>
</dbReference>
<dbReference type="SMART" id="SM00479">
    <property type="entry name" value="EXOIII"/>
    <property type="match status" value="1"/>
</dbReference>
<dbReference type="GO" id="GO:0006259">
    <property type="term" value="P:DNA metabolic process"/>
    <property type="evidence" value="ECO:0007669"/>
    <property type="project" value="UniProtKB-ARBA"/>
</dbReference>
<keyword evidence="2 6" id="KW-0540">Nuclease</keyword>
<evidence type="ECO:0000256" key="3">
    <source>
        <dbReference type="ARBA" id="ARBA00022801"/>
    </source>
</evidence>
<dbReference type="Gene3D" id="3.30.420.10">
    <property type="entry name" value="Ribonuclease H-like superfamily/Ribonuclease H"/>
    <property type="match status" value="1"/>
</dbReference>
<evidence type="ECO:0000256" key="4">
    <source>
        <dbReference type="ARBA" id="ARBA00022839"/>
    </source>
</evidence>
<feature type="domain" description="Exonuclease" evidence="7">
    <location>
        <begin position="9"/>
        <end position="182"/>
    </location>
</feature>
<dbReference type="AlphaFoldDB" id="A0A1W1YBN0"/>
<dbReference type="PANTHER" id="PTHR11046">
    <property type="entry name" value="OLIGORIBONUCLEASE, MITOCHONDRIAL"/>
    <property type="match status" value="1"/>
</dbReference>
<dbReference type="HAMAP" id="MF_00045">
    <property type="entry name" value="Oligoribonuclease"/>
    <property type="match status" value="1"/>
</dbReference>
<name>A0A1W1YBN0_9BURK</name>
<dbReference type="GO" id="GO:0005737">
    <property type="term" value="C:cytoplasm"/>
    <property type="evidence" value="ECO:0007669"/>
    <property type="project" value="UniProtKB-SubCell"/>
</dbReference>
<keyword evidence="6" id="KW-0963">Cytoplasm</keyword>
<dbReference type="PANTHER" id="PTHR11046:SF0">
    <property type="entry name" value="OLIGORIBONUCLEASE, MITOCHONDRIAL"/>
    <property type="match status" value="1"/>
</dbReference>
<dbReference type="InterPro" id="IPR012337">
    <property type="entry name" value="RNaseH-like_sf"/>
</dbReference>
<dbReference type="RefSeq" id="WP_255372795.1">
    <property type="nucleotide sequence ID" value="NZ_FWXJ01000002.1"/>
</dbReference>
<dbReference type="Pfam" id="PF00929">
    <property type="entry name" value="RNase_T"/>
    <property type="match status" value="1"/>
</dbReference>
<protein>
    <recommendedName>
        <fullName evidence="5 6">Oligoribonuclease</fullName>
        <ecNumber evidence="6">3.1.-.-</ecNumber>
    </recommendedName>
</protein>
<comment type="similarity">
    <text evidence="1 6">Belongs to the oligoribonuclease family.</text>
</comment>
<sequence>MNTELKKDRLVWLDMEMSGLDPEKEKILEIAILITDGELEIVAEGPVLVIHQSDEVLDGMDAWNKGTHGKSGLIDKVKASLISDEQAQKICLDFLKQHVKPNTSPMCGNTIHQDRRFMARYMPELEEYFHYRNIDVSTVKELCKRWQPQTAKLFTKKQAHTALADIVESIEELRFYRANFFRSPES</sequence>
<proteinExistence type="inferred from homology"/>
<feature type="active site" evidence="6">
    <location>
        <position position="131"/>
    </location>
</feature>
<dbReference type="GO" id="GO:0000175">
    <property type="term" value="F:3'-5'-RNA exonuclease activity"/>
    <property type="evidence" value="ECO:0007669"/>
    <property type="project" value="InterPro"/>
</dbReference>
<keyword evidence="4 6" id="KW-0269">Exonuclease</keyword>
<dbReference type="SUPFAM" id="SSF53098">
    <property type="entry name" value="Ribonuclease H-like"/>
    <property type="match status" value="1"/>
</dbReference>
<dbReference type="GO" id="GO:0003676">
    <property type="term" value="F:nucleic acid binding"/>
    <property type="evidence" value="ECO:0007669"/>
    <property type="project" value="InterPro"/>
</dbReference>
<gene>
    <name evidence="6" type="primary">orn</name>
    <name evidence="8" type="ORF">SAMN06296008_102225</name>
</gene>
<evidence type="ECO:0000256" key="6">
    <source>
        <dbReference type="HAMAP-Rule" id="MF_00045"/>
    </source>
</evidence>
<keyword evidence="9" id="KW-1185">Reference proteome</keyword>
<evidence type="ECO:0000256" key="2">
    <source>
        <dbReference type="ARBA" id="ARBA00022722"/>
    </source>
</evidence>